<dbReference type="GeneID" id="107109593"/>
<feature type="domain" description="VWFD" evidence="3">
    <location>
        <begin position="22"/>
        <end position="196"/>
    </location>
</feature>
<dbReference type="InterPro" id="IPR050780">
    <property type="entry name" value="Mucin_vWF_Thrombospondin_sf"/>
</dbReference>
<proteinExistence type="predicted"/>
<dbReference type="SMART" id="SM00216">
    <property type="entry name" value="VWD"/>
    <property type="match status" value="1"/>
</dbReference>
<evidence type="ECO:0000313" key="4">
    <source>
        <dbReference type="Proteomes" id="UP000694871"/>
    </source>
</evidence>
<dbReference type="InterPro" id="IPR001846">
    <property type="entry name" value="VWF_type-D"/>
</dbReference>
<organism evidence="4 5">
    <name type="scientific">Gekko japonicus</name>
    <name type="common">Schlegel's Japanese gecko</name>
    <dbReference type="NCBI Taxonomy" id="146911"/>
    <lineage>
        <taxon>Eukaryota</taxon>
        <taxon>Metazoa</taxon>
        <taxon>Chordata</taxon>
        <taxon>Craniata</taxon>
        <taxon>Vertebrata</taxon>
        <taxon>Euteleostomi</taxon>
        <taxon>Lepidosauria</taxon>
        <taxon>Squamata</taxon>
        <taxon>Bifurcata</taxon>
        <taxon>Gekkota</taxon>
        <taxon>Gekkonidae</taxon>
        <taxon>Gekkoninae</taxon>
        <taxon>Gekko</taxon>
    </lineage>
</organism>
<dbReference type="RefSeq" id="XP_015265744.1">
    <property type="nucleotide sequence ID" value="XM_015410258.1"/>
</dbReference>
<sequence length="196" mass="21336">MCPAEQSCALKDGVRGCMTQEGQCKLTPGAHLTSFDGASAQYSCGGVYDVVSVCDEGALSWFRVSVRIEENAEEESLISGKAVYVHFQEATVIVKKNGRTWVNGRSRRLPYQISQAISVRSVQDGILIDQASQMQVHLHHDGVVTVRVRENLAGKLCGPCGNFNGDTADDLRTPNGEVKKNIAEVLRAWKAKDISP</sequence>
<accession>A0ABM1JWA7</accession>
<name>A0ABM1JWA7_GEKJA</name>
<gene>
    <name evidence="5" type="primary">LOC107109593</name>
</gene>
<dbReference type="PANTHER" id="PTHR11339">
    <property type="entry name" value="EXTRACELLULAR MATRIX GLYCOPROTEIN RELATED"/>
    <property type="match status" value="1"/>
</dbReference>
<keyword evidence="1" id="KW-1015">Disulfide bond</keyword>
<dbReference type="Proteomes" id="UP000694871">
    <property type="component" value="Unplaced"/>
</dbReference>
<reference evidence="5" key="1">
    <citation type="submission" date="2025-08" db="UniProtKB">
        <authorList>
            <consortium name="RefSeq"/>
        </authorList>
    </citation>
    <scope>IDENTIFICATION</scope>
</reference>
<evidence type="ECO:0000256" key="1">
    <source>
        <dbReference type="ARBA" id="ARBA00023157"/>
    </source>
</evidence>
<evidence type="ECO:0000259" key="3">
    <source>
        <dbReference type="PROSITE" id="PS51233"/>
    </source>
</evidence>
<keyword evidence="4" id="KW-1185">Reference proteome</keyword>
<keyword evidence="2" id="KW-0325">Glycoprotein</keyword>
<evidence type="ECO:0000313" key="5">
    <source>
        <dbReference type="RefSeq" id="XP_015265744.1"/>
    </source>
</evidence>
<dbReference type="Pfam" id="PF00094">
    <property type="entry name" value="VWD"/>
    <property type="match status" value="1"/>
</dbReference>
<dbReference type="PROSITE" id="PS51233">
    <property type="entry name" value="VWFD"/>
    <property type="match status" value="1"/>
</dbReference>
<evidence type="ECO:0000256" key="2">
    <source>
        <dbReference type="ARBA" id="ARBA00023180"/>
    </source>
</evidence>
<protein>
    <submittedName>
        <fullName evidence="5">IgGFc-binding protein-like</fullName>
    </submittedName>
</protein>